<dbReference type="InterPro" id="IPR000719">
    <property type="entry name" value="Prot_kinase_dom"/>
</dbReference>
<sequence>MSTDLLSGRYELGERLGSGGMSTVRLAFDRRLERHVAVKLLAEHLADDRQFVSRFRREALSAARLVHNNIVQVFDFGFDDDSGRYFIVMEAVRGQSGAELLHARGYLSVPETISIVGQAARGLDYAHRNGVIHRDVKPGNILLAEDGTVKIADFGIAKAMAEESSITQIGSVVGTASYLAPEQATGGDVGPAADIYALGVVTYQMLAARLPYEAASLAALALKQQREAPPLLDQLNAEVPPEIGLVVDRALSLEPEMRYPSAESYAGALDDGLAGVGPSTDEDRTRVAPVTGPFTGATAIVPRGAIDEIERDFDPVDDEDDQRTRVQPAAARRAPVTQDRPAVPARTVREPRRTQPTGRVAQPGAWVQDQQPPKARRSGGGCLGRLARTLTIMLILAAIVGGGIYYVFSQQVAPKLREISGDTPGKVIDDVRKLIEDNTK</sequence>
<keyword evidence="5" id="KW-0067">ATP-binding</keyword>
<accession>A0A6J7G057</accession>
<name>A0A6J7G057_9ZZZZ</name>
<gene>
    <name evidence="9" type="ORF">UFOPK3564_00506</name>
</gene>
<feature type="compositionally biased region" description="Low complexity" evidence="6">
    <location>
        <begin position="325"/>
        <end position="337"/>
    </location>
</feature>
<evidence type="ECO:0000256" key="3">
    <source>
        <dbReference type="ARBA" id="ARBA00022741"/>
    </source>
</evidence>
<dbReference type="InterPro" id="IPR017441">
    <property type="entry name" value="Protein_kinase_ATP_BS"/>
</dbReference>
<dbReference type="PANTHER" id="PTHR43289:SF6">
    <property type="entry name" value="SERINE_THREONINE-PROTEIN KINASE NEKL-3"/>
    <property type="match status" value="1"/>
</dbReference>
<dbReference type="FunFam" id="1.10.510.10:FF:000021">
    <property type="entry name" value="Serine/threonine protein kinase"/>
    <property type="match status" value="1"/>
</dbReference>
<evidence type="ECO:0000256" key="2">
    <source>
        <dbReference type="ARBA" id="ARBA00022679"/>
    </source>
</evidence>
<dbReference type="FunFam" id="3.30.200.20:FF:000035">
    <property type="entry name" value="Serine/threonine protein kinase Stk1"/>
    <property type="match status" value="1"/>
</dbReference>
<protein>
    <submittedName>
        <fullName evidence="9">Unannotated protein</fullName>
    </submittedName>
</protein>
<evidence type="ECO:0000256" key="4">
    <source>
        <dbReference type="ARBA" id="ARBA00022777"/>
    </source>
</evidence>
<keyword evidence="3" id="KW-0547">Nucleotide-binding</keyword>
<keyword evidence="1" id="KW-0723">Serine/threonine-protein kinase</keyword>
<proteinExistence type="predicted"/>
<feature type="region of interest" description="Disordered" evidence="6">
    <location>
        <begin position="314"/>
        <end position="380"/>
    </location>
</feature>
<evidence type="ECO:0000313" key="9">
    <source>
        <dbReference type="EMBL" id="CAB4899884.1"/>
    </source>
</evidence>
<evidence type="ECO:0000256" key="1">
    <source>
        <dbReference type="ARBA" id="ARBA00022527"/>
    </source>
</evidence>
<keyword evidence="2" id="KW-0808">Transferase</keyword>
<dbReference type="PROSITE" id="PS00107">
    <property type="entry name" value="PROTEIN_KINASE_ATP"/>
    <property type="match status" value="1"/>
</dbReference>
<dbReference type="CDD" id="cd14014">
    <property type="entry name" value="STKc_PknB_like"/>
    <property type="match status" value="1"/>
</dbReference>
<dbReference type="Gene3D" id="3.30.200.20">
    <property type="entry name" value="Phosphorylase Kinase, domain 1"/>
    <property type="match status" value="1"/>
</dbReference>
<feature type="domain" description="Protein kinase" evidence="8">
    <location>
        <begin position="10"/>
        <end position="273"/>
    </location>
</feature>
<keyword evidence="7" id="KW-0812">Transmembrane</keyword>
<dbReference type="Pfam" id="PF00069">
    <property type="entry name" value="Pkinase"/>
    <property type="match status" value="1"/>
</dbReference>
<feature type="transmembrane region" description="Helical" evidence="7">
    <location>
        <begin position="386"/>
        <end position="408"/>
    </location>
</feature>
<organism evidence="9">
    <name type="scientific">freshwater metagenome</name>
    <dbReference type="NCBI Taxonomy" id="449393"/>
    <lineage>
        <taxon>unclassified sequences</taxon>
        <taxon>metagenomes</taxon>
        <taxon>ecological metagenomes</taxon>
    </lineage>
</organism>
<evidence type="ECO:0000259" key="8">
    <source>
        <dbReference type="PROSITE" id="PS50011"/>
    </source>
</evidence>
<evidence type="ECO:0000256" key="6">
    <source>
        <dbReference type="SAM" id="MobiDB-lite"/>
    </source>
</evidence>
<dbReference type="PROSITE" id="PS50011">
    <property type="entry name" value="PROTEIN_KINASE_DOM"/>
    <property type="match status" value="1"/>
</dbReference>
<dbReference type="SUPFAM" id="SSF56112">
    <property type="entry name" value="Protein kinase-like (PK-like)"/>
    <property type="match status" value="1"/>
</dbReference>
<dbReference type="PANTHER" id="PTHR43289">
    <property type="entry name" value="MITOGEN-ACTIVATED PROTEIN KINASE KINASE KINASE 20-RELATED"/>
    <property type="match status" value="1"/>
</dbReference>
<dbReference type="InterPro" id="IPR011009">
    <property type="entry name" value="Kinase-like_dom_sf"/>
</dbReference>
<evidence type="ECO:0000256" key="5">
    <source>
        <dbReference type="ARBA" id="ARBA00022840"/>
    </source>
</evidence>
<dbReference type="SMART" id="SM00220">
    <property type="entry name" value="S_TKc"/>
    <property type="match status" value="1"/>
</dbReference>
<keyword evidence="7" id="KW-1133">Transmembrane helix</keyword>
<evidence type="ECO:0000256" key="7">
    <source>
        <dbReference type="SAM" id="Phobius"/>
    </source>
</evidence>
<reference evidence="9" key="1">
    <citation type="submission" date="2020-05" db="EMBL/GenBank/DDBJ databases">
        <authorList>
            <person name="Chiriac C."/>
            <person name="Salcher M."/>
            <person name="Ghai R."/>
            <person name="Kavagutti S V."/>
        </authorList>
    </citation>
    <scope>NUCLEOTIDE SEQUENCE</scope>
</reference>
<dbReference type="Gene3D" id="1.10.510.10">
    <property type="entry name" value="Transferase(Phosphotransferase) domain 1"/>
    <property type="match status" value="1"/>
</dbReference>
<dbReference type="InterPro" id="IPR008271">
    <property type="entry name" value="Ser/Thr_kinase_AS"/>
</dbReference>
<dbReference type="PROSITE" id="PS00108">
    <property type="entry name" value="PROTEIN_KINASE_ST"/>
    <property type="match status" value="1"/>
</dbReference>
<dbReference type="GO" id="GO:0005524">
    <property type="term" value="F:ATP binding"/>
    <property type="evidence" value="ECO:0007669"/>
    <property type="project" value="UniProtKB-KW"/>
</dbReference>
<keyword evidence="7" id="KW-0472">Membrane</keyword>
<dbReference type="GO" id="GO:0004674">
    <property type="term" value="F:protein serine/threonine kinase activity"/>
    <property type="evidence" value="ECO:0007669"/>
    <property type="project" value="UniProtKB-KW"/>
</dbReference>
<dbReference type="AlphaFoldDB" id="A0A6J7G057"/>
<dbReference type="EMBL" id="CAFBMK010000017">
    <property type="protein sequence ID" value="CAB4899884.1"/>
    <property type="molecule type" value="Genomic_DNA"/>
</dbReference>
<keyword evidence="4" id="KW-0418">Kinase</keyword>